<evidence type="ECO:0000313" key="2">
    <source>
        <dbReference type="EMBL" id="OGM87109.1"/>
    </source>
</evidence>
<dbReference type="Pfam" id="PF13196">
    <property type="entry name" value="DUF4012"/>
    <property type="match status" value="1"/>
</dbReference>
<accession>A0A1F8DGG1</accession>
<gene>
    <name evidence="2" type="ORF">A2594_00460</name>
</gene>
<dbReference type="AlphaFoldDB" id="A0A1F8DGG1"/>
<evidence type="ECO:0000256" key="1">
    <source>
        <dbReference type="SAM" id="Phobius"/>
    </source>
</evidence>
<keyword evidence="1" id="KW-1133">Transmembrane helix</keyword>
<sequence>MNPVEKFLVCLYSEPNYLAVNILENLLANNCFVNIVTEDVGGWIEKTSYIAAKNRFSVGNSKSFSENIYYSYILFCSGFLDKKNLGQDVNKFLKTVDYQNKKTFFILPGEVYGEIKIGLQGDTTNAGIIYLGDVLGPRIDLQSNLKIPNYLNEIINSRSLTMPVGEILYPIFVSDAAKQLVKWLFAFGPFGKEIFLIGQDTSSSTFWQVNTKLIGEIKLNTVTDSASGKLPKGVEIFRINKDLTFTLTETYKWISLKPVKQTRKPTKKHSFKKAKILILTLLLIFLLPILTLLINGGLSYFSYRQFLSGNSQVSQNLLYVNKFVSNIGYFESRVLKHIPLIGHFYKESEYMSYVITNASKMGIEGIPVVRTGGELISNILGDSSYSTLTLLSGMDGKLQHIYETLSNIEEVTVRTNNSNSFTARYVLSKINFETYKELISQTIIIVDKLPNVLGREDSKTYFVLFENNMELRPTGGFIGSYGLLTFDKGRLSDFAISDVYSADGQLNGHVEPPLPIKQYLGEANWWLRDSNWDPDFPTSAKRAEWFLDKEMDKQVDGVISVDLTPIKSFLKISGPIFLSDYNMSINADNLYEKVQSEVQDDFFAGTHKKASFLTALSRSILDKTGGLSSTQKTSVLKLVYDNLDQRHIQVFLHDSEFQNTMEVLGWDGSVFTPACSGNCYSDLVGIVEANVGVNKSNYFVTREANLDIEIDEARIDKTMTLTLKNSASANLGLSGRYKSYVRLLIPENSIAIRAESSIGQNTVVLNPEITNSKGRKEVGTIVEVLAGETKQLVFYWSAELSKQVDQYDVYIRKQAGVDGYPVNVSVSSPIRLLGSSPTFTLTNKNRKAYDKPSDLTYQCSNPPCDAPLPEGYEYWYNTTLVRDLFARFSY</sequence>
<protein>
    <recommendedName>
        <fullName evidence="4">DUF4012 domain-containing protein</fullName>
    </recommendedName>
</protein>
<keyword evidence="1" id="KW-0472">Membrane</keyword>
<dbReference type="InterPro" id="IPR025101">
    <property type="entry name" value="DUF4012"/>
</dbReference>
<evidence type="ECO:0008006" key="4">
    <source>
        <dbReference type="Google" id="ProtNLM"/>
    </source>
</evidence>
<dbReference type="EMBL" id="MGIK01000037">
    <property type="protein sequence ID" value="OGM87109.1"/>
    <property type="molecule type" value="Genomic_DNA"/>
</dbReference>
<evidence type="ECO:0000313" key="3">
    <source>
        <dbReference type="Proteomes" id="UP000176775"/>
    </source>
</evidence>
<feature type="transmembrane region" description="Helical" evidence="1">
    <location>
        <begin position="276"/>
        <end position="301"/>
    </location>
</feature>
<name>A0A1F8DGG1_9BACT</name>
<comment type="caution">
    <text evidence="2">The sequence shown here is derived from an EMBL/GenBank/DDBJ whole genome shotgun (WGS) entry which is preliminary data.</text>
</comment>
<reference evidence="2 3" key="1">
    <citation type="journal article" date="2016" name="Nat. Commun.">
        <title>Thousands of microbial genomes shed light on interconnected biogeochemical processes in an aquifer system.</title>
        <authorList>
            <person name="Anantharaman K."/>
            <person name="Brown C.T."/>
            <person name="Hug L.A."/>
            <person name="Sharon I."/>
            <person name="Castelle C.J."/>
            <person name="Probst A.J."/>
            <person name="Thomas B.C."/>
            <person name="Singh A."/>
            <person name="Wilkins M.J."/>
            <person name="Karaoz U."/>
            <person name="Brodie E.L."/>
            <person name="Williams K.H."/>
            <person name="Hubbard S.S."/>
            <person name="Banfield J.F."/>
        </authorList>
    </citation>
    <scope>NUCLEOTIDE SEQUENCE [LARGE SCALE GENOMIC DNA]</scope>
</reference>
<keyword evidence="1" id="KW-0812">Transmembrane</keyword>
<proteinExistence type="predicted"/>
<organism evidence="2 3">
    <name type="scientific">Candidatus Woesebacteria bacterium RIFOXYD1_FULL_41_28</name>
    <dbReference type="NCBI Taxonomy" id="1802550"/>
    <lineage>
        <taxon>Bacteria</taxon>
        <taxon>Candidatus Woeseibacteriota</taxon>
    </lineage>
</organism>
<dbReference type="Proteomes" id="UP000176775">
    <property type="component" value="Unassembled WGS sequence"/>
</dbReference>